<feature type="compositionally biased region" description="Polar residues" evidence="1">
    <location>
        <begin position="54"/>
        <end position="64"/>
    </location>
</feature>
<evidence type="ECO:0000256" key="1">
    <source>
        <dbReference type="SAM" id="MobiDB-lite"/>
    </source>
</evidence>
<organism evidence="2">
    <name type="scientific">freshwater metagenome</name>
    <dbReference type="NCBI Taxonomy" id="449393"/>
    <lineage>
        <taxon>unclassified sequences</taxon>
        <taxon>metagenomes</taxon>
        <taxon>ecological metagenomes</taxon>
    </lineage>
</organism>
<accession>A0A6J6H931</accession>
<gene>
    <name evidence="2" type="ORF">UFOPK1826_00949</name>
    <name evidence="3" type="ORF">UFOPK2855_00704</name>
</gene>
<feature type="region of interest" description="Disordered" evidence="1">
    <location>
        <begin position="54"/>
        <end position="91"/>
    </location>
</feature>
<proteinExistence type="predicted"/>
<evidence type="ECO:0000313" key="2">
    <source>
        <dbReference type="EMBL" id="CAB4605268.1"/>
    </source>
</evidence>
<protein>
    <submittedName>
        <fullName evidence="2">Unannotated protein</fullName>
    </submittedName>
</protein>
<dbReference type="EMBL" id="CAEZZK010000124">
    <property type="protein sequence ID" value="CAB4761785.1"/>
    <property type="molecule type" value="Genomic_DNA"/>
</dbReference>
<evidence type="ECO:0000313" key="3">
    <source>
        <dbReference type="EMBL" id="CAB4761785.1"/>
    </source>
</evidence>
<dbReference type="EMBL" id="CAEZUN010000113">
    <property type="protein sequence ID" value="CAB4605268.1"/>
    <property type="molecule type" value="Genomic_DNA"/>
</dbReference>
<sequence length="91" mass="9292">MIRFAPRSNAASMISPVPVVDAATASFFSLPPASNKPEAQAISMIAVPRCKRQSALTGSPSGPVTSVVRFAPPSASRVPSPPSASGRSIQS</sequence>
<reference evidence="2" key="1">
    <citation type="submission" date="2020-05" db="EMBL/GenBank/DDBJ databases">
        <authorList>
            <person name="Chiriac C."/>
            <person name="Salcher M."/>
            <person name="Ghai R."/>
            <person name="Kavagutti S V."/>
        </authorList>
    </citation>
    <scope>NUCLEOTIDE SEQUENCE</scope>
</reference>
<name>A0A6J6H931_9ZZZZ</name>
<dbReference type="AlphaFoldDB" id="A0A6J6H931"/>